<feature type="transmembrane region" description="Helical" evidence="1">
    <location>
        <begin position="172"/>
        <end position="197"/>
    </location>
</feature>
<dbReference type="WBParaSite" id="SPAL_0000624400.1">
    <property type="protein sequence ID" value="SPAL_0000624400.1"/>
    <property type="gene ID" value="SPAL_0000624400"/>
</dbReference>
<feature type="transmembrane region" description="Helical" evidence="1">
    <location>
        <begin position="218"/>
        <end position="238"/>
    </location>
</feature>
<dbReference type="Proteomes" id="UP000046392">
    <property type="component" value="Unplaced"/>
</dbReference>
<keyword evidence="1" id="KW-0812">Transmembrane</keyword>
<reference evidence="3" key="1">
    <citation type="submission" date="2017-02" db="UniProtKB">
        <authorList>
            <consortium name="WormBaseParasite"/>
        </authorList>
    </citation>
    <scope>IDENTIFICATION</scope>
</reference>
<dbReference type="STRING" id="174720.A0A0N5BJX7"/>
<evidence type="ECO:0000313" key="2">
    <source>
        <dbReference type="Proteomes" id="UP000046392"/>
    </source>
</evidence>
<organism evidence="2 3">
    <name type="scientific">Strongyloides papillosus</name>
    <name type="common">Intestinal threadworm</name>
    <dbReference type="NCBI Taxonomy" id="174720"/>
    <lineage>
        <taxon>Eukaryota</taxon>
        <taxon>Metazoa</taxon>
        <taxon>Ecdysozoa</taxon>
        <taxon>Nematoda</taxon>
        <taxon>Chromadorea</taxon>
        <taxon>Rhabditida</taxon>
        <taxon>Tylenchina</taxon>
        <taxon>Panagrolaimomorpha</taxon>
        <taxon>Strongyloidoidea</taxon>
        <taxon>Strongyloididae</taxon>
        <taxon>Strongyloides</taxon>
    </lineage>
</organism>
<dbReference type="InterPro" id="IPR019426">
    <property type="entry name" value="7TM_GPCR_serpentine_rcpt_Srv"/>
</dbReference>
<proteinExistence type="predicted"/>
<dbReference type="CDD" id="cd00637">
    <property type="entry name" value="7tm_classA_rhodopsin-like"/>
    <property type="match status" value="1"/>
</dbReference>
<keyword evidence="1" id="KW-0472">Membrane</keyword>
<feature type="transmembrane region" description="Helical" evidence="1">
    <location>
        <begin position="85"/>
        <end position="107"/>
    </location>
</feature>
<sequence length="311" mass="36958">MLSLPQLVQLIYTIPLTIFYYYFTILLTYKIIIKKDSYFNNGFYPLILLKSYADLIDITNSFISIRFPRWDIASQFFLQITWLPYLFYMEICLTYNTMLFCSLLTSLNRFIAIKYPMKYNFWFSSRMLKIYFSIIISVGFILGCAVLTYHPYYQWSNGAQGYFVSFKNSNVGIFTVCYTFILYLPCAILAISLNVIAAFELKKYRRELSINMKKELPLFFYSIVSLVFFLLFFLYFLFRALHTIFYIPILQKIAIIAIPWIMDIQTFGLFYSSLIICKPLRHMVLFKEVDDNLVIQNKNLSKIKIISNLKR</sequence>
<dbReference type="PANTHER" id="PTHR31552:SF8">
    <property type="entry name" value="SERPENTINE RECEPTOR CLASS GAMMA"/>
    <property type="match status" value="1"/>
</dbReference>
<protein>
    <submittedName>
        <fullName evidence="3">Serpentine receptor class gamma</fullName>
    </submittedName>
</protein>
<dbReference type="Gene3D" id="1.20.1070.10">
    <property type="entry name" value="Rhodopsin 7-helix transmembrane proteins"/>
    <property type="match status" value="1"/>
</dbReference>
<feature type="transmembrane region" description="Helical" evidence="1">
    <location>
        <begin position="12"/>
        <end position="32"/>
    </location>
</feature>
<evidence type="ECO:0000256" key="1">
    <source>
        <dbReference type="SAM" id="Phobius"/>
    </source>
</evidence>
<dbReference type="Pfam" id="PF10323">
    <property type="entry name" value="7TM_GPCR_Srv"/>
    <property type="match status" value="1"/>
</dbReference>
<name>A0A0N5BJX7_STREA</name>
<accession>A0A0N5BJX7</accession>
<evidence type="ECO:0000313" key="3">
    <source>
        <dbReference type="WBParaSite" id="SPAL_0000624400.1"/>
    </source>
</evidence>
<keyword evidence="1" id="KW-1133">Transmembrane helix</keyword>
<dbReference type="PANTHER" id="PTHR31552">
    <property type="entry name" value="SERPENTINE RECEPTOR CLASS GAMMA"/>
    <property type="match status" value="1"/>
</dbReference>
<dbReference type="AlphaFoldDB" id="A0A0N5BJX7"/>
<feature type="transmembrane region" description="Helical" evidence="1">
    <location>
        <begin position="128"/>
        <end position="152"/>
    </location>
</feature>
<keyword evidence="2" id="KW-1185">Reference proteome</keyword>